<accession>A0A212DBS5</accession>
<organism evidence="1 2">
    <name type="scientific">Cervus elaphus hippelaphus</name>
    <name type="common">European red deer</name>
    <dbReference type="NCBI Taxonomy" id="46360"/>
    <lineage>
        <taxon>Eukaryota</taxon>
        <taxon>Metazoa</taxon>
        <taxon>Chordata</taxon>
        <taxon>Craniata</taxon>
        <taxon>Vertebrata</taxon>
        <taxon>Euteleostomi</taxon>
        <taxon>Mammalia</taxon>
        <taxon>Eutheria</taxon>
        <taxon>Laurasiatheria</taxon>
        <taxon>Artiodactyla</taxon>
        <taxon>Ruminantia</taxon>
        <taxon>Pecora</taxon>
        <taxon>Cervidae</taxon>
        <taxon>Cervinae</taxon>
        <taxon>Cervus</taxon>
    </lineage>
</organism>
<dbReference type="Proteomes" id="UP000242450">
    <property type="component" value="Chromosome 4"/>
</dbReference>
<proteinExistence type="predicted"/>
<gene>
    <name evidence="1" type="ORF">Celaphus_00003953</name>
</gene>
<keyword evidence="2" id="KW-1185">Reference proteome</keyword>
<dbReference type="OrthoDB" id="10025410at2759"/>
<evidence type="ECO:0000313" key="1">
    <source>
        <dbReference type="EMBL" id="OWK15691.1"/>
    </source>
</evidence>
<comment type="caution">
    <text evidence="1">The sequence shown here is derived from an EMBL/GenBank/DDBJ whole genome shotgun (WGS) entry which is preliminary data.</text>
</comment>
<name>A0A212DBS5_CEREH</name>
<reference evidence="1 2" key="1">
    <citation type="journal article" date="2018" name="Mol. Genet. Genomics">
        <title>The red deer Cervus elaphus genome CerEla1.0: sequencing, annotating, genes, and chromosomes.</title>
        <authorList>
            <person name="Bana N.A."/>
            <person name="Nyiri A."/>
            <person name="Nagy J."/>
            <person name="Frank K."/>
            <person name="Nagy T."/>
            <person name="Steger V."/>
            <person name="Schiller M."/>
            <person name="Lakatos P."/>
            <person name="Sugar L."/>
            <person name="Horn P."/>
            <person name="Barta E."/>
            <person name="Orosz L."/>
        </authorList>
    </citation>
    <scope>NUCLEOTIDE SEQUENCE [LARGE SCALE GENOMIC DNA]</scope>
    <source>
        <strain evidence="1">Hungarian</strain>
    </source>
</reference>
<protein>
    <submittedName>
        <fullName evidence="1">Uncharacterized protein</fullName>
    </submittedName>
</protein>
<sequence length="82" mass="9091">MNNMYVNMPRNFSGLNCQQATQTVPLGAVPVSPLRGVHHATRLGAMIPVPPFLNRLQTGYRQIQAAFPLTNRKQKTYPAVTV</sequence>
<evidence type="ECO:0000313" key="2">
    <source>
        <dbReference type="Proteomes" id="UP000242450"/>
    </source>
</evidence>
<dbReference type="AlphaFoldDB" id="A0A212DBS5"/>
<dbReference type="EMBL" id="MKHE01000004">
    <property type="protein sequence ID" value="OWK15691.1"/>
    <property type="molecule type" value="Genomic_DNA"/>
</dbReference>